<name>A0ABN6MSS2_9BACT</name>
<proteinExistence type="predicted"/>
<dbReference type="PANTHER" id="PTHR43877">
    <property type="entry name" value="AMINOALKYLPHOSPHONATE N-ACETYLTRANSFERASE-RELATED-RELATED"/>
    <property type="match status" value="1"/>
</dbReference>
<dbReference type="SUPFAM" id="SSF55729">
    <property type="entry name" value="Acyl-CoA N-acyltransferases (Nat)"/>
    <property type="match status" value="1"/>
</dbReference>
<dbReference type="Proteomes" id="UP001162891">
    <property type="component" value="Chromosome"/>
</dbReference>
<dbReference type="InterPro" id="IPR050832">
    <property type="entry name" value="Bact_Acetyltransf"/>
</dbReference>
<dbReference type="RefSeq" id="WP_248361239.1">
    <property type="nucleotide sequence ID" value="NZ_AP025591.1"/>
</dbReference>
<evidence type="ECO:0000313" key="4">
    <source>
        <dbReference type="EMBL" id="BDG03325.1"/>
    </source>
</evidence>
<evidence type="ECO:0000256" key="2">
    <source>
        <dbReference type="ARBA" id="ARBA00023315"/>
    </source>
</evidence>
<dbReference type="EMBL" id="AP025591">
    <property type="protein sequence ID" value="BDG03325.1"/>
    <property type="molecule type" value="Genomic_DNA"/>
</dbReference>
<evidence type="ECO:0000313" key="5">
    <source>
        <dbReference type="Proteomes" id="UP001162891"/>
    </source>
</evidence>
<accession>A0ABN6MSS2</accession>
<feature type="domain" description="N-acetyltransferase" evidence="3">
    <location>
        <begin position="3"/>
        <end position="143"/>
    </location>
</feature>
<keyword evidence="1" id="KW-0808">Transferase</keyword>
<keyword evidence="2" id="KW-0012">Acyltransferase</keyword>
<reference evidence="5" key="1">
    <citation type="journal article" date="2022" name="Int. J. Syst. Evol. Microbiol.">
        <title>Anaeromyxobacter oryzae sp. nov., Anaeromyxobacter diazotrophicus sp. nov. and Anaeromyxobacter paludicola sp. nov., isolated from paddy soils.</title>
        <authorList>
            <person name="Itoh H."/>
            <person name="Xu Z."/>
            <person name="Mise K."/>
            <person name="Masuda Y."/>
            <person name="Ushijima N."/>
            <person name="Hayakawa C."/>
            <person name="Shiratori Y."/>
            <person name="Senoo K."/>
        </authorList>
    </citation>
    <scope>NUCLEOTIDE SEQUENCE [LARGE SCALE GENOMIC DNA]</scope>
    <source>
        <strain evidence="5">Red232</strain>
    </source>
</reference>
<dbReference type="PROSITE" id="PS51186">
    <property type="entry name" value="GNAT"/>
    <property type="match status" value="1"/>
</dbReference>
<dbReference type="Pfam" id="PF13673">
    <property type="entry name" value="Acetyltransf_10"/>
    <property type="match status" value="1"/>
</dbReference>
<sequence>MPITVVAADTAALRAEAYALRHRVFVVEQKVPVELERDAQDDAAFHAVALDGARCVGTGRLVRQPDGTGRIGRMAVDAAYRRAGVGARVLAALEAHARAEGIAEIELHAQCYVEAFYRRHGYAPVGDVFEEAGIAHVVMRKRA</sequence>
<dbReference type="Gene3D" id="3.40.630.30">
    <property type="match status" value="1"/>
</dbReference>
<protein>
    <submittedName>
        <fullName evidence="4">Acetyltransferase</fullName>
    </submittedName>
</protein>
<evidence type="ECO:0000259" key="3">
    <source>
        <dbReference type="PROSITE" id="PS51186"/>
    </source>
</evidence>
<organism evidence="4 5">
    <name type="scientific">Anaeromyxobacter oryzae</name>
    <dbReference type="NCBI Taxonomy" id="2918170"/>
    <lineage>
        <taxon>Bacteria</taxon>
        <taxon>Pseudomonadati</taxon>
        <taxon>Myxococcota</taxon>
        <taxon>Myxococcia</taxon>
        <taxon>Myxococcales</taxon>
        <taxon>Cystobacterineae</taxon>
        <taxon>Anaeromyxobacteraceae</taxon>
        <taxon>Anaeromyxobacter</taxon>
    </lineage>
</organism>
<dbReference type="InterPro" id="IPR000182">
    <property type="entry name" value="GNAT_dom"/>
</dbReference>
<evidence type="ECO:0000256" key="1">
    <source>
        <dbReference type="ARBA" id="ARBA00022679"/>
    </source>
</evidence>
<dbReference type="CDD" id="cd04301">
    <property type="entry name" value="NAT_SF"/>
    <property type="match status" value="1"/>
</dbReference>
<gene>
    <name evidence="4" type="ORF">AMOR_23210</name>
</gene>
<dbReference type="InterPro" id="IPR016181">
    <property type="entry name" value="Acyl_CoA_acyltransferase"/>
</dbReference>
<keyword evidence="5" id="KW-1185">Reference proteome</keyword>